<keyword evidence="2" id="KW-1185">Reference proteome</keyword>
<protein>
    <submittedName>
        <fullName evidence="1">Uncharacterized protein</fullName>
    </submittedName>
</protein>
<name>A0AA96V516_9EURY</name>
<proteinExistence type="predicted"/>
<dbReference type="EMBL" id="CP131061">
    <property type="protein sequence ID" value="WNY26739.1"/>
    <property type="molecule type" value="Genomic_DNA"/>
</dbReference>
<accession>A0AA96V516</accession>
<gene>
    <name evidence="1" type="ORF">MsAm2_05150</name>
</gene>
<evidence type="ECO:0000313" key="2">
    <source>
        <dbReference type="Proteomes" id="UP001304970"/>
    </source>
</evidence>
<dbReference type="AlphaFoldDB" id="A0AA96V516"/>
<sequence>MKNQLPDFVEKLKFVTVTRAAAAMLKQQAVAAMLKQ</sequence>
<organism evidence="1 2">
    <name type="scientific">Methanolapillus ohkumae</name>
    <dbReference type="NCBI Taxonomy" id="3028298"/>
    <lineage>
        <taxon>Archaea</taxon>
        <taxon>Methanobacteriati</taxon>
        <taxon>Methanobacteriota</taxon>
        <taxon>Stenosarchaea group</taxon>
        <taxon>Methanomicrobia</taxon>
        <taxon>Methanosarcinales</taxon>
        <taxon>Methanosarcinaceae</taxon>
        <taxon>Methanolapillus</taxon>
    </lineage>
</organism>
<reference evidence="1 2" key="1">
    <citation type="submission" date="2023-07" db="EMBL/GenBank/DDBJ databases">
        <title>Closed genome sequence of Methanosarcinaceae archaeon Am2.</title>
        <authorList>
            <person name="Poehlein A."/>
            <person name="Protasov E."/>
            <person name="Platt K."/>
            <person name="Reeh H."/>
            <person name="Daniel R."/>
            <person name="Brune A."/>
        </authorList>
    </citation>
    <scope>NUCLEOTIDE SEQUENCE [LARGE SCALE GENOMIC DNA]</scope>
    <source>
        <strain evidence="1 2">Am2</strain>
    </source>
</reference>
<evidence type="ECO:0000313" key="1">
    <source>
        <dbReference type="EMBL" id="WNY26739.1"/>
    </source>
</evidence>
<dbReference type="Proteomes" id="UP001304970">
    <property type="component" value="Chromosome"/>
</dbReference>